<feature type="region of interest" description="Disordered" evidence="1">
    <location>
        <begin position="1"/>
        <end position="25"/>
    </location>
</feature>
<evidence type="ECO:0000256" key="1">
    <source>
        <dbReference type="SAM" id="MobiDB-lite"/>
    </source>
</evidence>
<keyword evidence="3" id="KW-1185">Reference proteome</keyword>
<dbReference type="EMBL" id="JASZZX010000025">
    <property type="protein sequence ID" value="MDM3928742.1"/>
    <property type="molecule type" value="Genomic_DNA"/>
</dbReference>
<evidence type="ECO:0000313" key="3">
    <source>
        <dbReference type="Proteomes" id="UP001529272"/>
    </source>
</evidence>
<comment type="caution">
    <text evidence="2">The sequence shown here is derived from an EMBL/GenBank/DDBJ whole genome shotgun (WGS) entry which is preliminary data.</text>
</comment>
<evidence type="ECO:0000313" key="2">
    <source>
        <dbReference type="EMBL" id="MDM3928742.1"/>
    </source>
</evidence>
<protein>
    <submittedName>
        <fullName evidence="2">Helix-turn-helix domain-containing protein</fullName>
    </submittedName>
</protein>
<gene>
    <name evidence="2" type="ORF">QRB35_22415</name>
</gene>
<name>A0ABT7P637_MYCIT</name>
<reference evidence="2" key="1">
    <citation type="submission" date="2023-06" db="EMBL/GenBank/DDBJ databases">
        <title>Itaconate inhibition of nontuberculous mycobacteria.</title>
        <authorList>
            <person name="Breen P."/>
            <person name="Zimbric M."/>
            <person name="Caverly L."/>
        </authorList>
    </citation>
    <scope>NUCLEOTIDE SEQUENCE</scope>
    <source>
        <strain evidence="2">FLAC1071</strain>
    </source>
</reference>
<reference evidence="2" key="2">
    <citation type="submission" date="2023-06" db="EMBL/GenBank/DDBJ databases">
        <authorList>
            <person name="Spilker T."/>
        </authorList>
    </citation>
    <scope>NUCLEOTIDE SEQUENCE</scope>
    <source>
        <strain evidence="2">FLAC1071</strain>
    </source>
</reference>
<sequence length="103" mass="11479">MGRWDSLRGPRGPLQYTRRGPHEQAADARRAFDVLQPGRPPSLSETVYQRYLEVLKARMSDSSASLAELALRMSPPMSKDAFAAHLRRAHDAAGVSITRESFV</sequence>
<organism evidence="2 3">
    <name type="scientific">Mycobacterium intracellulare subsp. chimaera</name>
    <dbReference type="NCBI Taxonomy" id="222805"/>
    <lineage>
        <taxon>Bacteria</taxon>
        <taxon>Bacillati</taxon>
        <taxon>Actinomycetota</taxon>
        <taxon>Actinomycetes</taxon>
        <taxon>Mycobacteriales</taxon>
        <taxon>Mycobacteriaceae</taxon>
        <taxon>Mycobacterium</taxon>
        <taxon>Mycobacterium avium complex (MAC)</taxon>
    </lineage>
</organism>
<proteinExistence type="predicted"/>
<dbReference type="Proteomes" id="UP001529272">
    <property type="component" value="Unassembled WGS sequence"/>
</dbReference>
<accession>A0ABT7P637</accession>